<keyword evidence="3" id="KW-1185">Reference proteome</keyword>
<dbReference type="Proteomes" id="UP000051952">
    <property type="component" value="Unassembled WGS sequence"/>
</dbReference>
<evidence type="ECO:0008006" key="4">
    <source>
        <dbReference type="Google" id="ProtNLM"/>
    </source>
</evidence>
<evidence type="ECO:0000313" key="2">
    <source>
        <dbReference type="EMBL" id="CUG90771.1"/>
    </source>
</evidence>
<name>A0A0S4JH28_BODSA</name>
<dbReference type="VEuPathDB" id="TriTrypDB:BSAL_28715"/>
<keyword evidence="1" id="KW-0732">Signal</keyword>
<evidence type="ECO:0000313" key="3">
    <source>
        <dbReference type="Proteomes" id="UP000051952"/>
    </source>
</evidence>
<evidence type="ECO:0000256" key="1">
    <source>
        <dbReference type="SAM" id="SignalP"/>
    </source>
</evidence>
<reference evidence="3" key="1">
    <citation type="submission" date="2015-09" db="EMBL/GenBank/DDBJ databases">
        <authorList>
            <consortium name="Pathogen Informatics"/>
        </authorList>
    </citation>
    <scope>NUCLEOTIDE SEQUENCE [LARGE SCALE GENOMIC DNA]</scope>
    <source>
        <strain evidence="3">Lake Konstanz</strain>
    </source>
</reference>
<accession>A0A0S4JH28</accession>
<proteinExistence type="predicted"/>
<gene>
    <name evidence="2" type="ORF">BSAL_28715</name>
</gene>
<organism evidence="2 3">
    <name type="scientific">Bodo saltans</name>
    <name type="common">Flagellated protozoan</name>
    <dbReference type="NCBI Taxonomy" id="75058"/>
    <lineage>
        <taxon>Eukaryota</taxon>
        <taxon>Discoba</taxon>
        <taxon>Euglenozoa</taxon>
        <taxon>Kinetoplastea</taxon>
        <taxon>Metakinetoplastina</taxon>
        <taxon>Eubodonida</taxon>
        <taxon>Bodonidae</taxon>
        <taxon>Bodo</taxon>
    </lineage>
</organism>
<dbReference type="AlphaFoldDB" id="A0A0S4JH28"/>
<sequence>MQSSFIVVLALAVALASAQTVTVVSCQDGQCSTGCQTQSFTAGECLELEDSTDTVELTCTDTNEMCNDLKIYEDAQCSVASEMVLASNVCDSCQSNFTVSCGALHDAVFIASTCSDVACQTCANVTIVPFQTCKQVPNVGYAFVTHVNACQAVTYTTYEGASCTGTKFAQSYDSGSCFDGTTMTCSSS</sequence>
<protein>
    <recommendedName>
        <fullName evidence="4">Membrane-associated protein</fullName>
    </recommendedName>
</protein>
<dbReference type="EMBL" id="CYKH01001863">
    <property type="protein sequence ID" value="CUG90771.1"/>
    <property type="molecule type" value="Genomic_DNA"/>
</dbReference>
<feature type="chain" id="PRO_5006622323" description="Membrane-associated protein" evidence="1">
    <location>
        <begin position="19"/>
        <end position="188"/>
    </location>
</feature>
<feature type="signal peptide" evidence="1">
    <location>
        <begin position="1"/>
        <end position="18"/>
    </location>
</feature>